<dbReference type="Gene3D" id="2.40.30.170">
    <property type="match status" value="1"/>
</dbReference>
<dbReference type="InterPro" id="IPR050739">
    <property type="entry name" value="MFP"/>
</dbReference>
<name>A0A0E9MNN6_9SPHN</name>
<dbReference type="Pfam" id="PF25917">
    <property type="entry name" value="BSH_RND"/>
    <property type="match status" value="1"/>
</dbReference>
<reference evidence="6 7" key="1">
    <citation type="submission" date="2015-04" db="EMBL/GenBank/DDBJ databases">
        <title>Whole genome shotgun sequence of Sphingomonas changbaiensis NBRC 104936.</title>
        <authorList>
            <person name="Katano-Makiyama Y."/>
            <person name="Hosoyama A."/>
            <person name="Hashimoto M."/>
            <person name="Noguchi M."/>
            <person name="Tsuchikane K."/>
            <person name="Ohji S."/>
            <person name="Yamazoe A."/>
            <person name="Ichikawa N."/>
            <person name="Kimura A."/>
            <person name="Fujita N."/>
        </authorList>
    </citation>
    <scope>NUCLEOTIDE SEQUENCE [LARGE SCALE GENOMIC DNA]</scope>
    <source>
        <strain evidence="6 7">NBRC 104936</strain>
    </source>
</reference>
<protein>
    <submittedName>
        <fullName evidence="6">Putative multidrug efflux pump membrane fusion protein EmrA</fullName>
    </submittedName>
</protein>
<accession>A0A0E9MNN6</accession>
<dbReference type="GO" id="GO:0055085">
    <property type="term" value="P:transmembrane transport"/>
    <property type="evidence" value="ECO:0007669"/>
    <property type="project" value="InterPro"/>
</dbReference>
<sequence>MADSASHIEARRDAQGHDVLGDEFSGDSNTVSERTAPRQPSESGENEEPPSRLRRLRKPLLLLAPVIVILGALFFYLHGGRYESTDNAFLQSGLVSVSPNVAGRVIAVEVRNNQVVHKGDVLFRIDPEPYQVAVDEAQAQFAAAVTDVGSLRANYAQGQSELAAAQQRLLFANREAARQKALVSEGISSQAQYDQALLAARTAAQAIETAKQHNASVQASLSGDVGTPAANQPSVRRAQAALDRAKLNLSYTVVRAPQDGIAAKVDQLQVGDYVTAAKPVFSLAGRRIWVEANFKENQLRYMRLGQPATIKIDAFPDLDLTAHVTSFSPGTGNSFSVLPAENATGNWVKVVQRLPVELTIDRVPNDVPLHAGLSVEVTVDTGHQRHLFGPDTRPVAPRAGAAQSR</sequence>
<feature type="transmembrane region" description="Helical" evidence="4">
    <location>
        <begin position="60"/>
        <end position="77"/>
    </location>
</feature>
<evidence type="ECO:0000259" key="5">
    <source>
        <dbReference type="Pfam" id="PF25917"/>
    </source>
</evidence>
<organism evidence="6 7">
    <name type="scientific">Sphingomonas changbaiensis NBRC 104936</name>
    <dbReference type="NCBI Taxonomy" id="1219043"/>
    <lineage>
        <taxon>Bacteria</taxon>
        <taxon>Pseudomonadati</taxon>
        <taxon>Pseudomonadota</taxon>
        <taxon>Alphaproteobacteria</taxon>
        <taxon>Sphingomonadales</taxon>
        <taxon>Sphingomonadaceae</taxon>
        <taxon>Sphingomonas</taxon>
    </lineage>
</organism>
<evidence type="ECO:0000256" key="2">
    <source>
        <dbReference type="SAM" id="Coils"/>
    </source>
</evidence>
<feature type="compositionally biased region" description="Basic and acidic residues" evidence="3">
    <location>
        <begin position="1"/>
        <end position="20"/>
    </location>
</feature>
<gene>
    <name evidence="6" type="ORF">SCH01S_19_00490</name>
</gene>
<dbReference type="STRING" id="1219043.SCH01S_19_00490"/>
<dbReference type="InterPro" id="IPR058625">
    <property type="entry name" value="MdtA-like_BSH"/>
</dbReference>
<feature type="coiled-coil region" evidence="2">
    <location>
        <begin position="155"/>
        <end position="182"/>
    </location>
</feature>
<evidence type="ECO:0000256" key="4">
    <source>
        <dbReference type="SAM" id="Phobius"/>
    </source>
</evidence>
<feature type="domain" description="Multidrug resistance protein MdtA-like barrel-sandwich hybrid" evidence="5">
    <location>
        <begin position="95"/>
        <end position="280"/>
    </location>
</feature>
<dbReference type="SUPFAM" id="SSF111369">
    <property type="entry name" value="HlyD-like secretion proteins"/>
    <property type="match status" value="2"/>
</dbReference>
<evidence type="ECO:0000313" key="7">
    <source>
        <dbReference type="Proteomes" id="UP000033202"/>
    </source>
</evidence>
<keyword evidence="7" id="KW-1185">Reference proteome</keyword>
<proteinExistence type="predicted"/>
<dbReference type="Gene3D" id="2.40.50.100">
    <property type="match status" value="1"/>
</dbReference>
<comment type="caution">
    <text evidence="6">The sequence shown here is derived from an EMBL/GenBank/DDBJ whole genome shotgun (WGS) entry which is preliminary data.</text>
</comment>
<dbReference type="GO" id="GO:0030313">
    <property type="term" value="C:cell envelope"/>
    <property type="evidence" value="ECO:0007669"/>
    <property type="project" value="UniProtKB-SubCell"/>
</dbReference>
<dbReference type="EMBL" id="BBWU01000019">
    <property type="protein sequence ID" value="GAO38745.1"/>
    <property type="molecule type" value="Genomic_DNA"/>
</dbReference>
<keyword evidence="2" id="KW-0175">Coiled coil</keyword>
<dbReference type="PANTHER" id="PTHR30386">
    <property type="entry name" value="MEMBRANE FUSION SUBUNIT OF EMRAB-TOLC MULTIDRUG EFFLUX PUMP"/>
    <property type="match status" value="1"/>
</dbReference>
<evidence type="ECO:0000313" key="6">
    <source>
        <dbReference type="EMBL" id="GAO38745.1"/>
    </source>
</evidence>
<keyword evidence="4" id="KW-0472">Membrane</keyword>
<keyword evidence="4" id="KW-1133">Transmembrane helix</keyword>
<feature type="region of interest" description="Disordered" evidence="3">
    <location>
        <begin position="1"/>
        <end position="52"/>
    </location>
</feature>
<comment type="subcellular location">
    <subcellularLocation>
        <location evidence="1">Cell envelope</location>
    </subcellularLocation>
</comment>
<dbReference type="Gene3D" id="1.10.287.470">
    <property type="entry name" value="Helix hairpin bin"/>
    <property type="match status" value="1"/>
</dbReference>
<evidence type="ECO:0000256" key="3">
    <source>
        <dbReference type="SAM" id="MobiDB-lite"/>
    </source>
</evidence>
<dbReference type="Proteomes" id="UP000033202">
    <property type="component" value="Unassembled WGS sequence"/>
</dbReference>
<evidence type="ECO:0000256" key="1">
    <source>
        <dbReference type="ARBA" id="ARBA00004196"/>
    </source>
</evidence>
<keyword evidence="4" id="KW-0812">Transmembrane</keyword>
<dbReference type="PANTHER" id="PTHR30386:SF19">
    <property type="entry name" value="MULTIDRUG EXPORT PROTEIN EMRA-RELATED"/>
    <property type="match status" value="1"/>
</dbReference>
<dbReference type="AlphaFoldDB" id="A0A0E9MNN6"/>